<feature type="domain" description="DUF6824" evidence="2">
    <location>
        <begin position="54"/>
        <end position="139"/>
    </location>
</feature>
<dbReference type="EMBL" id="HBFY01003871">
    <property type="protein sequence ID" value="CAD8962966.1"/>
    <property type="molecule type" value="Transcribed_RNA"/>
</dbReference>
<evidence type="ECO:0000259" key="2">
    <source>
        <dbReference type="Pfam" id="PF20710"/>
    </source>
</evidence>
<dbReference type="AlphaFoldDB" id="A0A7S1H3L9"/>
<sequence length="153" mass="16993">MGVSSNEDPAVIMKAESPPPKTTKSVGSQPLKKRINSMALEAEHVPDASAKEWDIISGRGGKSNHHPGNKRFRQVVDEMKSKYRTTNVKTDKTALSKAIVDYVESYGGRFLTKKNAKGGHYRVMTKAESRKKTSQALRETKELKWKLNGPPTP</sequence>
<reference evidence="3" key="1">
    <citation type="submission" date="2021-01" db="EMBL/GenBank/DDBJ databases">
        <authorList>
            <person name="Corre E."/>
            <person name="Pelletier E."/>
            <person name="Niang G."/>
            <person name="Scheremetjew M."/>
            <person name="Finn R."/>
            <person name="Kale V."/>
            <person name="Holt S."/>
            <person name="Cochrane G."/>
            <person name="Meng A."/>
            <person name="Brown T."/>
            <person name="Cohen L."/>
        </authorList>
    </citation>
    <scope>NUCLEOTIDE SEQUENCE</scope>
</reference>
<feature type="region of interest" description="Disordered" evidence="1">
    <location>
        <begin position="1"/>
        <end position="30"/>
    </location>
</feature>
<organism evidence="3">
    <name type="scientific">Thalassionema nitzschioides</name>
    <dbReference type="NCBI Taxonomy" id="33649"/>
    <lineage>
        <taxon>Eukaryota</taxon>
        <taxon>Sar</taxon>
        <taxon>Stramenopiles</taxon>
        <taxon>Ochrophyta</taxon>
        <taxon>Bacillariophyta</taxon>
        <taxon>Fragilariophyceae</taxon>
        <taxon>Fragilariophycidae</taxon>
        <taxon>Thalassionemales</taxon>
        <taxon>Thalassionemataceae</taxon>
        <taxon>Thalassionema</taxon>
    </lineage>
</organism>
<proteinExistence type="predicted"/>
<name>A0A7S1H3L9_9STRA</name>
<protein>
    <recommendedName>
        <fullName evidence="2">DUF6824 domain-containing protein</fullName>
    </recommendedName>
</protein>
<dbReference type="Pfam" id="PF20710">
    <property type="entry name" value="DUF6824"/>
    <property type="match status" value="1"/>
</dbReference>
<evidence type="ECO:0000256" key="1">
    <source>
        <dbReference type="SAM" id="MobiDB-lite"/>
    </source>
</evidence>
<dbReference type="InterPro" id="IPR049227">
    <property type="entry name" value="DUF6824"/>
</dbReference>
<feature type="region of interest" description="Disordered" evidence="1">
    <location>
        <begin position="125"/>
        <end position="153"/>
    </location>
</feature>
<evidence type="ECO:0000313" key="3">
    <source>
        <dbReference type="EMBL" id="CAD8962966.1"/>
    </source>
</evidence>
<accession>A0A7S1H3L9</accession>
<gene>
    <name evidence="3" type="ORF">TNIT0693_LOCUS1576</name>
</gene>